<gene>
    <name evidence="1" type="ORF">Bpfe_005131</name>
</gene>
<dbReference type="Proteomes" id="UP001233172">
    <property type="component" value="Unassembled WGS sequence"/>
</dbReference>
<evidence type="ECO:0000313" key="1">
    <source>
        <dbReference type="EMBL" id="KAK0065698.1"/>
    </source>
</evidence>
<reference evidence="1" key="1">
    <citation type="journal article" date="2023" name="PLoS Negl. Trop. Dis.">
        <title>A genome sequence for Biomphalaria pfeifferi, the major vector snail for the human-infecting parasite Schistosoma mansoni.</title>
        <authorList>
            <person name="Bu L."/>
            <person name="Lu L."/>
            <person name="Laidemitt M.R."/>
            <person name="Zhang S.M."/>
            <person name="Mutuku M."/>
            <person name="Mkoji G."/>
            <person name="Steinauer M."/>
            <person name="Loker E.S."/>
        </authorList>
    </citation>
    <scope>NUCLEOTIDE SEQUENCE</scope>
    <source>
        <strain evidence="1">KasaAsao</strain>
    </source>
</reference>
<dbReference type="AlphaFoldDB" id="A0AAD8C3P2"/>
<name>A0AAD8C3P2_BIOPF</name>
<sequence length="73" mass="8289">MTSSPDLDSFISTFANDAEKGTVRNGYALFLYQRNESNLKVTATQIDQLLQKTDSSYTSKQLTVLQNLKYMMN</sequence>
<organism evidence="1 2">
    <name type="scientific">Biomphalaria pfeifferi</name>
    <name type="common">Bloodfluke planorb</name>
    <name type="synonym">Freshwater snail</name>
    <dbReference type="NCBI Taxonomy" id="112525"/>
    <lineage>
        <taxon>Eukaryota</taxon>
        <taxon>Metazoa</taxon>
        <taxon>Spiralia</taxon>
        <taxon>Lophotrochozoa</taxon>
        <taxon>Mollusca</taxon>
        <taxon>Gastropoda</taxon>
        <taxon>Heterobranchia</taxon>
        <taxon>Euthyneura</taxon>
        <taxon>Panpulmonata</taxon>
        <taxon>Hygrophila</taxon>
        <taxon>Lymnaeoidea</taxon>
        <taxon>Planorbidae</taxon>
        <taxon>Biomphalaria</taxon>
    </lineage>
</organism>
<evidence type="ECO:0000313" key="2">
    <source>
        <dbReference type="Proteomes" id="UP001233172"/>
    </source>
</evidence>
<dbReference type="EMBL" id="JASAOG010000013">
    <property type="protein sequence ID" value="KAK0065698.1"/>
    <property type="molecule type" value="Genomic_DNA"/>
</dbReference>
<comment type="caution">
    <text evidence="1">The sequence shown here is derived from an EMBL/GenBank/DDBJ whole genome shotgun (WGS) entry which is preliminary data.</text>
</comment>
<keyword evidence="2" id="KW-1185">Reference proteome</keyword>
<accession>A0AAD8C3P2</accession>
<proteinExistence type="predicted"/>
<reference evidence="1" key="2">
    <citation type="submission" date="2023-04" db="EMBL/GenBank/DDBJ databases">
        <authorList>
            <person name="Bu L."/>
            <person name="Lu L."/>
            <person name="Laidemitt M.R."/>
            <person name="Zhang S.M."/>
            <person name="Mutuku M."/>
            <person name="Mkoji G."/>
            <person name="Steinauer M."/>
            <person name="Loker E.S."/>
        </authorList>
    </citation>
    <scope>NUCLEOTIDE SEQUENCE</scope>
    <source>
        <strain evidence="1">KasaAsao</strain>
        <tissue evidence="1">Whole Snail</tissue>
    </source>
</reference>
<protein>
    <submittedName>
        <fullName evidence="1">Uncharacterized protein</fullName>
    </submittedName>
</protein>